<evidence type="ECO:0000313" key="5">
    <source>
        <dbReference type="EMBL" id="CAF4859913.1"/>
    </source>
</evidence>
<comment type="caution">
    <text evidence="4">The sequence shown here is derived from an EMBL/GenBank/DDBJ whole genome shotgun (WGS) entry which is preliminary data.</text>
</comment>
<organism evidence="4 6">
    <name type="scientific">Rotaria magnacalcarata</name>
    <dbReference type="NCBI Taxonomy" id="392030"/>
    <lineage>
        <taxon>Eukaryota</taxon>
        <taxon>Metazoa</taxon>
        <taxon>Spiralia</taxon>
        <taxon>Gnathifera</taxon>
        <taxon>Rotifera</taxon>
        <taxon>Eurotatoria</taxon>
        <taxon>Bdelloidea</taxon>
        <taxon>Philodinida</taxon>
        <taxon>Philodinidae</taxon>
        <taxon>Rotaria</taxon>
    </lineage>
</organism>
<dbReference type="PANTHER" id="PTHR18914">
    <property type="entry name" value="ALPHA CATENIN"/>
    <property type="match status" value="1"/>
</dbReference>
<dbReference type="EMBL" id="CAJOBI010141876">
    <property type="protein sequence ID" value="CAF4771510.1"/>
    <property type="molecule type" value="Genomic_DNA"/>
</dbReference>
<gene>
    <name evidence="4" type="ORF">SMN809_LOCUS45954</name>
    <name evidence="5" type="ORF">SMN809_LOCUS49802</name>
</gene>
<dbReference type="SUPFAM" id="SSF47220">
    <property type="entry name" value="alpha-catenin/vinculin-like"/>
    <property type="match status" value="1"/>
</dbReference>
<reference evidence="4" key="1">
    <citation type="submission" date="2021-02" db="EMBL/GenBank/DDBJ databases">
        <authorList>
            <person name="Nowell W R."/>
        </authorList>
    </citation>
    <scope>NUCLEOTIDE SEQUENCE</scope>
</reference>
<dbReference type="GO" id="GO:0005737">
    <property type="term" value="C:cytoplasm"/>
    <property type="evidence" value="ECO:0007669"/>
    <property type="project" value="UniProtKB-SubCell"/>
</dbReference>
<evidence type="ECO:0000313" key="4">
    <source>
        <dbReference type="EMBL" id="CAF4771510.1"/>
    </source>
</evidence>
<feature type="non-terminal residue" evidence="4">
    <location>
        <position position="1"/>
    </location>
</feature>
<dbReference type="GO" id="GO:0016342">
    <property type="term" value="C:catenin complex"/>
    <property type="evidence" value="ECO:0007669"/>
    <property type="project" value="TreeGrafter"/>
</dbReference>
<comment type="subcellular location">
    <subcellularLocation>
        <location evidence="1">Cytoplasm</location>
    </subcellularLocation>
</comment>
<evidence type="ECO:0000313" key="6">
    <source>
        <dbReference type="Proteomes" id="UP000676336"/>
    </source>
</evidence>
<dbReference type="Pfam" id="PF01044">
    <property type="entry name" value="Vinculin"/>
    <property type="match status" value="1"/>
</dbReference>
<protein>
    <submittedName>
        <fullName evidence="4">Uncharacterized protein</fullName>
    </submittedName>
</protein>
<evidence type="ECO:0000256" key="1">
    <source>
        <dbReference type="ARBA" id="ARBA00004496"/>
    </source>
</evidence>
<proteinExistence type="inferred from homology"/>
<dbReference type="PANTHER" id="PTHR18914:SF9">
    <property type="entry name" value="CATENIN ALPHA"/>
    <property type="match status" value="1"/>
</dbReference>
<dbReference type="GO" id="GO:0016477">
    <property type="term" value="P:cell migration"/>
    <property type="evidence" value="ECO:0007669"/>
    <property type="project" value="TreeGrafter"/>
</dbReference>
<sequence>MSDQVEGIKLVRLAAMQIQHLSPQVVNAARILAARSTSKVALENMDVFRDTWEKY</sequence>
<dbReference type="EMBL" id="CAJOBI010163330">
    <property type="protein sequence ID" value="CAF4859913.1"/>
    <property type="molecule type" value="Genomic_DNA"/>
</dbReference>
<dbReference type="GO" id="GO:0008013">
    <property type="term" value="F:beta-catenin binding"/>
    <property type="evidence" value="ECO:0007669"/>
    <property type="project" value="TreeGrafter"/>
</dbReference>
<keyword evidence="3" id="KW-0963">Cytoplasm</keyword>
<evidence type="ECO:0000256" key="2">
    <source>
        <dbReference type="ARBA" id="ARBA00008376"/>
    </source>
</evidence>
<evidence type="ECO:0000256" key="3">
    <source>
        <dbReference type="ARBA" id="ARBA00022490"/>
    </source>
</evidence>
<name>A0A8S3B4B1_9BILA</name>
<dbReference type="AlphaFoldDB" id="A0A8S3B4B1"/>
<dbReference type="InterPro" id="IPR006077">
    <property type="entry name" value="Vinculin/catenin"/>
</dbReference>
<dbReference type="Gene3D" id="1.20.120.810">
    <property type="entry name" value="Vinculin, Vh2 four-helix bundle"/>
    <property type="match status" value="1"/>
</dbReference>
<dbReference type="GO" id="GO:0051015">
    <property type="term" value="F:actin filament binding"/>
    <property type="evidence" value="ECO:0007669"/>
    <property type="project" value="InterPro"/>
</dbReference>
<accession>A0A8S3B4B1</accession>
<dbReference type="Proteomes" id="UP000676336">
    <property type="component" value="Unassembled WGS sequence"/>
</dbReference>
<dbReference type="InterPro" id="IPR036723">
    <property type="entry name" value="Alpha-catenin/vinculin-like_sf"/>
</dbReference>
<dbReference type="GO" id="GO:0005912">
    <property type="term" value="C:adherens junction"/>
    <property type="evidence" value="ECO:0007669"/>
    <property type="project" value="TreeGrafter"/>
</dbReference>
<dbReference type="GO" id="GO:0098609">
    <property type="term" value="P:cell-cell adhesion"/>
    <property type="evidence" value="ECO:0007669"/>
    <property type="project" value="TreeGrafter"/>
</dbReference>
<comment type="similarity">
    <text evidence="2">Belongs to the vinculin/alpha-catenin family.</text>
</comment>